<gene>
    <name evidence="2" type="ORF">BJP37_21660</name>
</gene>
<organism evidence="2 3">
    <name type="scientific">Moorena bouillonii PNG</name>
    <dbReference type="NCBI Taxonomy" id="568701"/>
    <lineage>
        <taxon>Bacteria</taxon>
        <taxon>Bacillati</taxon>
        <taxon>Cyanobacteriota</taxon>
        <taxon>Cyanophyceae</taxon>
        <taxon>Coleofasciculales</taxon>
        <taxon>Coleofasciculaceae</taxon>
        <taxon>Moorena</taxon>
    </lineage>
</organism>
<name>A0A1U7N5P0_9CYAN</name>
<dbReference type="CDD" id="cd00761">
    <property type="entry name" value="Glyco_tranf_GTA_type"/>
    <property type="match status" value="1"/>
</dbReference>
<evidence type="ECO:0000313" key="3">
    <source>
        <dbReference type="Proteomes" id="UP000186657"/>
    </source>
</evidence>
<sequence length="290" mass="33674">MIMVQDLSKLVSVGIATKNRWQDLEITLEKLDQNSFKSIPIIIFDDASDIACPFDVSEFNVNVLIKRFSNSQGYIVRRNKLAEAMHTKYYLSLDDDSYPVSGSLQAAVEFAESRQDLLCVSFPIYNPVLGHYQSSSIKQIPYQVKSFIGCGHLLHIENFLKLGGYREELIHQGEEMEIAARAFKEGLHCYHYPSFEINHTASNKGRNWHRMDFYGARNNVLWNDWFVPNEFKLIKQSRTLISRIIHSMKVGRMGQIQGELAGLMESQRYKYYRRTMSVEMFNNWQSLPFS</sequence>
<dbReference type="InterPro" id="IPR029044">
    <property type="entry name" value="Nucleotide-diphossugar_trans"/>
</dbReference>
<reference evidence="2 3" key="1">
    <citation type="submission" date="2016-10" db="EMBL/GenBank/DDBJ databases">
        <title>Comparative genomics uncovers the prolific and rare metabolic potential of the cyanobacterial genus Moorea.</title>
        <authorList>
            <person name="Leao T."/>
            <person name="Castelao G."/>
            <person name="Korobeynikov A."/>
            <person name="Monroe E.A."/>
            <person name="Podell S."/>
            <person name="Glukhov E."/>
            <person name="Allen E."/>
            <person name="Gerwick W.H."/>
            <person name="Gerwick L."/>
        </authorList>
    </citation>
    <scope>NUCLEOTIDE SEQUENCE [LARGE SCALE GENOMIC DNA]</scope>
    <source>
        <strain evidence="2 3">PNG5-198</strain>
    </source>
</reference>
<evidence type="ECO:0000259" key="1">
    <source>
        <dbReference type="Pfam" id="PF00535"/>
    </source>
</evidence>
<dbReference type="InterPro" id="IPR001173">
    <property type="entry name" value="Glyco_trans_2-like"/>
</dbReference>
<dbReference type="Gene3D" id="3.90.550.10">
    <property type="entry name" value="Spore Coat Polysaccharide Biosynthesis Protein SpsA, Chain A"/>
    <property type="match status" value="1"/>
</dbReference>
<protein>
    <submittedName>
        <fullName evidence="2">Glycosyl transferase family 2</fullName>
    </submittedName>
</protein>
<dbReference type="EMBL" id="MKZS01000001">
    <property type="protein sequence ID" value="OLT61236.1"/>
    <property type="molecule type" value="Genomic_DNA"/>
</dbReference>
<comment type="caution">
    <text evidence="2">The sequence shown here is derived from an EMBL/GenBank/DDBJ whole genome shotgun (WGS) entry which is preliminary data.</text>
</comment>
<dbReference type="SUPFAM" id="SSF53448">
    <property type="entry name" value="Nucleotide-diphospho-sugar transferases"/>
    <property type="match status" value="1"/>
</dbReference>
<accession>A0A1U7N5P0</accession>
<evidence type="ECO:0000313" key="2">
    <source>
        <dbReference type="EMBL" id="OLT61236.1"/>
    </source>
</evidence>
<keyword evidence="2" id="KW-0808">Transferase</keyword>
<proteinExistence type="predicted"/>
<keyword evidence="3" id="KW-1185">Reference proteome</keyword>
<dbReference type="Proteomes" id="UP000186657">
    <property type="component" value="Unassembled WGS sequence"/>
</dbReference>
<dbReference type="AlphaFoldDB" id="A0A1U7N5P0"/>
<feature type="domain" description="Glycosyltransferase 2-like" evidence="1">
    <location>
        <begin position="12"/>
        <end position="139"/>
    </location>
</feature>
<dbReference type="GO" id="GO:0016740">
    <property type="term" value="F:transferase activity"/>
    <property type="evidence" value="ECO:0007669"/>
    <property type="project" value="UniProtKB-KW"/>
</dbReference>
<dbReference type="Pfam" id="PF00535">
    <property type="entry name" value="Glycos_transf_2"/>
    <property type="match status" value="1"/>
</dbReference>